<comment type="cofactor">
    <cofactor evidence="1">
        <name>Zn(2+)</name>
        <dbReference type="ChEBI" id="CHEBI:29105"/>
    </cofactor>
</comment>
<dbReference type="GO" id="GO:0032886">
    <property type="term" value="P:regulation of microtubule-based process"/>
    <property type="evidence" value="ECO:0007669"/>
    <property type="project" value="UniProtKB-ARBA"/>
</dbReference>
<keyword evidence="18" id="KW-0833">Ubl conjugation pathway</keyword>
<dbReference type="InterPro" id="IPR001607">
    <property type="entry name" value="Znf_UBP"/>
</dbReference>
<evidence type="ECO:0000256" key="4">
    <source>
        <dbReference type="ARBA" id="ARBA00004279"/>
    </source>
</evidence>
<evidence type="ECO:0000256" key="5">
    <source>
        <dbReference type="ARBA" id="ARBA00004300"/>
    </source>
</evidence>
<dbReference type="GO" id="GO:0003779">
    <property type="term" value="F:actin binding"/>
    <property type="evidence" value="ECO:0007669"/>
    <property type="project" value="UniProtKB-KW"/>
</dbReference>
<evidence type="ECO:0000256" key="8">
    <source>
        <dbReference type="ARBA" id="ARBA00004906"/>
    </source>
</evidence>
<evidence type="ECO:0000259" key="37">
    <source>
        <dbReference type="PROSITE" id="PS50114"/>
    </source>
</evidence>
<dbReference type="Gene3D" id="3.30.50.10">
    <property type="entry name" value="Erythroid Transcription Factor GATA-1, subunit A"/>
    <property type="match status" value="2"/>
</dbReference>
<keyword evidence="29" id="KW-0539">Nucleus</keyword>
<keyword evidence="11" id="KW-0963">Cytoplasm</keyword>
<comment type="similarity">
    <text evidence="9">Belongs to the histone deacetylase family. HD type 2 subfamily.</text>
</comment>
<dbReference type="GO" id="GO:0006355">
    <property type="term" value="P:regulation of DNA-templated transcription"/>
    <property type="evidence" value="ECO:0007669"/>
    <property type="project" value="InterPro"/>
</dbReference>
<dbReference type="GO" id="GO:0030424">
    <property type="term" value="C:axon"/>
    <property type="evidence" value="ECO:0007669"/>
    <property type="project" value="UniProtKB-SubCell"/>
</dbReference>
<dbReference type="InterPro" id="IPR023696">
    <property type="entry name" value="Ureohydrolase_dom_sf"/>
</dbReference>
<protein>
    <recommendedName>
        <fullName evidence="33">Protein deacetylase HDAC6</fullName>
    </recommendedName>
    <alternativeName>
        <fullName evidence="34">Tubulin-lysine deacetylase HDAC6</fullName>
    </alternativeName>
</protein>
<keyword evidence="16" id="KW-0677">Repeat</keyword>
<dbReference type="GO" id="GO:0016787">
    <property type="term" value="F:hydrolase activity"/>
    <property type="evidence" value="ECO:0007669"/>
    <property type="project" value="UniProtKB-KW"/>
</dbReference>
<reference evidence="39" key="1">
    <citation type="submission" date="2022-03" db="EMBL/GenBank/DDBJ databases">
        <title>Genomic analyses of argali, domestic sheep and their hybrids provide insights into chromosomal evolution, heterosis and genetic basis of agronomic traits.</title>
        <authorList>
            <person name="Li M."/>
        </authorList>
    </citation>
    <scope>NUCLEOTIDE SEQUENCE</scope>
    <source>
        <strain evidence="39">CAU-MHL-2022a</strain>
        <tissue evidence="39">Skin</tissue>
    </source>
</reference>
<feature type="domain" description="GATA-type" evidence="37">
    <location>
        <begin position="402"/>
        <end position="455"/>
    </location>
</feature>
<sequence>MSREAAPALPTGKSMCAPSSQSVRALTDTAGANYDLSWRDNSRTPSLCLIHRLDHIVMTVKSLKDTTLFYSKILGKEVMNFETCDVIEEGPVPRTGAKGPIMSIYLQYPDRNLTEGSQLYLLMMESTLAGFSPAECGTFYIWIWSNPRSPMEFPGLGALGTSEPLPQFMDPALVSSPPESGVFFPPGSEGLDTAASSTAASTATAAAAALAYYRDAEAYRHSPVFQVYPLINCMEGIPGGSPYASWAYGKTGLYPASTVCPTREDSSPQASEDLDGKGGSSFLETLKTERMSPDLLTLGTAPPSSIPVPSSAYGGPDFSSTYFSPTGSPLNPAPYSSPKLRGTLPLTPCEARECVNCGATATPLWRRDRTGHYLCNACGLYHKMNGQNRPLIRPKKRLIVSKRAGTQCTNCQTTTTTLWRRNASGDPVCNACGLYYKLHQVNRPLTMRKDGIQTRNRKASGKGKKKRGSSLGATGAAEGPSGGFMVVAGGSSSGNCGEVTSGLTLGPPGATVLTQQKKPSPESVKDRVRGEVSPAMTSTGQDSTTPKERRSRHNPPSPTHDSSITSKRGIKKGAMLRSSPSLAEVKKKGRMKKLSQTAEQDLIMGLQGLNLNLEARTLSGTGLVFDEQLNEFHCLWDDSFPERPERLHAIKEQLIQEGLLDRCVSFQARFAEKEELMLVHSLEYIDLMETTQYMNEGELHVLADTYDSVYLHPNSYTCACLASGSVLRLVDAVLEAEIRNGMAIIRPPGHHAQHSLMDGYCMFNHVAVAARYAQQKHDIQRVLIVDWDVHHGQGIQFAFDQDPSVLYFSIHRYEQGRFWPHLKASNWSTTGLGQGQGYTINVPWNQVGMQDADYIAAFLHVLLPVAFEFQPQLVLVAAGFDALQGDPKGEMAATPAGFAQLTHLLMGLAEGKLILSLEGGYNLRSLAEGVSASLHTLLGDPCPMLESPGAPCPSAQVSLSCALEALEPFWESLVRSVESLEEKDTVEKDDVEEKEEEKLPQSSELSVPIWPVLQARTGLVYDQRMMEHYNLWDNYHPEMPQRIHCIMHHLDELGLAKRCHSLPARPATDAELLTCHSAEHLERLRATEKMKTRELRREGANYDSIYICSSTFACAQLAAGAACRLVEAVLAGEVLNGIAVVRPPGHHAEPDAACGFCFFNSVAVAARHAQAISGHALRILIVDWDIHHGNGTQHIFEEDPSVLYISLHRYDHGTFFPMGNEGACTRIGKATGTGFTVNVAWNGPRMGDADYLAAWHRLVLPIAYEFNPELVLVSAGFDAARGDPLGGCQVSPEGYAHLTHLLMGLANGHIILILEGGYNLTSISESMAACTRSLLGDPLPLLTRLRPPLSGAQDSITKTIQVHRRYWRSLRVMKRKNIEGLSSSKLITKKPSQPASSELANVTTTVEGNILGAGMGQAASEASVKESTPDQTESATAPVELTQGQSSDTATQGAALDQTISEGATGGAELIQNPPASCINNRIPPALPVQEAAAQTSPSKLTANLRILDLDSTTQEPSEEEGLLGEAAGGQDTNESVPVQVFGDHADTDQVMFYAVRPLLWCPHLAAVCPIPETGLNVTQPCQDCGTLQENWVCLSCYQIYCGRYINAHMLQHHESSGHPLVLSYADLSAWCYHCQAYVHHKDLLAVKNIVHRNKFGEDIPHSD</sequence>
<keyword evidence="19" id="KW-0378">Hydrolase</keyword>
<evidence type="ECO:0000313" key="39">
    <source>
        <dbReference type="EMBL" id="KAI4545390.1"/>
    </source>
</evidence>
<evidence type="ECO:0000256" key="10">
    <source>
        <dbReference type="ARBA" id="ARBA00022481"/>
    </source>
</evidence>
<dbReference type="GO" id="GO:0030425">
    <property type="term" value="C:dendrite"/>
    <property type="evidence" value="ECO:0007669"/>
    <property type="project" value="UniProtKB-SubCell"/>
</dbReference>
<evidence type="ECO:0000256" key="6">
    <source>
        <dbReference type="ARBA" id="ARBA00004484"/>
    </source>
</evidence>
<evidence type="ECO:0000256" key="13">
    <source>
        <dbReference type="ARBA" id="ARBA00022553"/>
    </source>
</evidence>
<evidence type="ECO:0000256" key="17">
    <source>
        <dbReference type="ARBA" id="ARBA00022771"/>
    </source>
</evidence>
<dbReference type="InterPro" id="IPR013088">
    <property type="entry name" value="Znf_NHR/GATA"/>
</dbReference>
<keyword evidence="30" id="KW-0966">Cell projection</keyword>
<evidence type="ECO:0000256" key="2">
    <source>
        <dbReference type="ARBA" id="ARBA00004120"/>
    </source>
</evidence>
<keyword evidence="10" id="KW-0488">Methylation</keyword>
<keyword evidence="15" id="KW-0479">Metal-binding</keyword>
<organism evidence="39 40">
    <name type="scientific">Ovis ammon polii</name>
    <dbReference type="NCBI Taxonomy" id="230172"/>
    <lineage>
        <taxon>Eukaryota</taxon>
        <taxon>Metazoa</taxon>
        <taxon>Chordata</taxon>
        <taxon>Craniata</taxon>
        <taxon>Vertebrata</taxon>
        <taxon>Euteleostomi</taxon>
        <taxon>Mammalia</taxon>
        <taxon>Eutheria</taxon>
        <taxon>Laurasiatheria</taxon>
        <taxon>Artiodactyla</taxon>
        <taxon>Ruminantia</taxon>
        <taxon>Pecora</taxon>
        <taxon>Bovidae</taxon>
        <taxon>Caprinae</taxon>
        <taxon>Ovis</taxon>
    </lineage>
</organism>
<feature type="region of interest" description="Disordered" evidence="36">
    <location>
        <begin position="981"/>
        <end position="1000"/>
    </location>
</feature>
<evidence type="ECO:0000256" key="30">
    <source>
        <dbReference type="ARBA" id="ARBA00023273"/>
    </source>
</evidence>
<dbReference type="InterPro" id="IPR023801">
    <property type="entry name" value="His_deacetylse_dom"/>
</dbReference>
<evidence type="ECO:0000256" key="34">
    <source>
        <dbReference type="ARBA" id="ARBA00082852"/>
    </source>
</evidence>
<evidence type="ECO:0000256" key="31">
    <source>
        <dbReference type="ARBA" id="ARBA00049136"/>
    </source>
</evidence>
<evidence type="ECO:0000256" key="12">
    <source>
        <dbReference type="ARBA" id="ARBA00022491"/>
    </source>
</evidence>
<evidence type="ECO:0000256" key="7">
    <source>
        <dbReference type="ARBA" id="ARBA00004489"/>
    </source>
</evidence>
<proteinExistence type="inferred from homology"/>
<dbReference type="PROSITE" id="PS00344">
    <property type="entry name" value="GATA_ZN_FINGER_1"/>
    <property type="match status" value="2"/>
</dbReference>
<dbReference type="SUPFAM" id="SSF57716">
    <property type="entry name" value="Glucocorticoid receptor-like (DNA-binding domain)"/>
    <property type="match status" value="2"/>
</dbReference>
<keyword evidence="25" id="KW-0010">Activator</keyword>
<feature type="region of interest" description="Disordered" evidence="36">
    <location>
        <begin position="1513"/>
        <end position="1536"/>
    </location>
</feature>
<evidence type="ECO:0000256" key="26">
    <source>
        <dbReference type="ARBA" id="ARBA00023163"/>
    </source>
</evidence>
<dbReference type="Pfam" id="PF00320">
    <property type="entry name" value="GATA"/>
    <property type="match status" value="2"/>
</dbReference>
<evidence type="ECO:0000256" key="25">
    <source>
        <dbReference type="ARBA" id="ARBA00023159"/>
    </source>
</evidence>
<dbReference type="GO" id="GO:0051646">
    <property type="term" value="P:mitochondrion localization"/>
    <property type="evidence" value="ECO:0007669"/>
    <property type="project" value="UniProtKB-ARBA"/>
</dbReference>
<comment type="catalytic activity">
    <reaction evidence="31">
        <text>N(6)-acetyl-L-lysyl-[protein] + H2O = L-lysyl-[protein] + acetate</text>
        <dbReference type="Rhea" id="RHEA:58108"/>
        <dbReference type="Rhea" id="RHEA-COMP:9752"/>
        <dbReference type="Rhea" id="RHEA-COMP:10731"/>
        <dbReference type="ChEBI" id="CHEBI:15377"/>
        <dbReference type="ChEBI" id="CHEBI:29969"/>
        <dbReference type="ChEBI" id="CHEBI:30089"/>
        <dbReference type="ChEBI" id="CHEBI:61930"/>
    </reaction>
    <physiologicalReaction direction="left-to-right" evidence="31">
        <dbReference type="Rhea" id="RHEA:58109"/>
    </physiologicalReaction>
</comment>
<dbReference type="Pfam" id="PF00850">
    <property type="entry name" value="Hist_deacetyl"/>
    <property type="match status" value="2"/>
</dbReference>
<dbReference type="Gene3D" id="3.40.800.20">
    <property type="entry name" value="Histone deacetylase domain"/>
    <property type="match status" value="2"/>
</dbReference>
<dbReference type="PRINTS" id="PR01270">
    <property type="entry name" value="HDASUPER"/>
</dbReference>
<evidence type="ECO:0000256" key="20">
    <source>
        <dbReference type="ARBA" id="ARBA00022833"/>
    </source>
</evidence>
<evidence type="ECO:0000256" key="24">
    <source>
        <dbReference type="ARBA" id="ARBA00023125"/>
    </source>
</evidence>
<dbReference type="EMBL" id="JAKZEL010000003">
    <property type="protein sequence ID" value="KAI4545390.1"/>
    <property type="molecule type" value="Genomic_DNA"/>
</dbReference>
<evidence type="ECO:0000256" key="35">
    <source>
        <dbReference type="PROSITE-ProRule" id="PRU00502"/>
    </source>
</evidence>
<dbReference type="GO" id="GO:0051129">
    <property type="term" value="P:negative regulation of cellular component organization"/>
    <property type="evidence" value="ECO:0007669"/>
    <property type="project" value="UniProtKB-ARBA"/>
</dbReference>
<dbReference type="Pfam" id="PF02148">
    <property type="entry name" value="zf-UBP"/>
    <property type="match status" value="1"/>
</dbReference>
<dbReference type="GO" id="GO:0043204">
    <property type="term" value="C:perikaryon"/>
    <property type="evidence" value="ECO:0007669"/>
    <property type="project" value="UniProtKB-SubCell"/>
</dbReference>
<evidence type="ECO:0000256" key="19">
    <source>
        <dbReference type="ARBA" id="ARBA00022801"/>
    </source>
</evidence>
<keyword evidence="22" id="KW-0156">Chromatin regulator</keyword>
<feature type="region of interest" description="Disordered" evidence="36">
    <location>
        <begin position="498"/>
        <end position="593"/>
    </location>
</feature>
<dbReference type="FunFam" id="3.30.40.10:FF:000342">
    <property type="entry name" value="Histone deacetylase 6"/>
    <property type="match status" value="1"/>
</dbReference>
<evidence type="ECO:0000256" key="15">
    <source>
        <dbReference type="ARBA" id="ARBA00022723"/>
    </source>
</evidence>
<evidence type="ECO:0000256" key="18">
    <source>
        <dbReference type="ARBA" id="ARBA00022786"/>
    </source>
</evidence>
<dbReference type="CDD" id="cd10003">
    <property type="entry name" value="HDAC6-dom2"/>
    <property type="match status" value="1"/>
</dbReference>
<dbReference type="GO" id="GO:0000118">
    <property type="term" value="C:histone deacetylase complex"/>
    <property type="evidence" value="ECO:0007669"/>
    <property type="project" value="TreeGrafter"/>
</dbReference>
<dbReference type="GO" id="GO:0043565">
    <property type="term" value="F:sequence-specific DNA binding"/>
    <property type="evidence" value="ECO:0007669"/>
    <property type="project" value="InterPro"/>
</dbReference>
<feature type="region of interest" description="Disordered" evidence="36">
    <location>
        <begin position="1415"/>
        <end position="1453"/>
    </location>
</feature>
<dbReference type="FunFam" id="3.30.50.10:FF:000032">
    <property type="entry name" value="Transcription factor GATA-3"/>
    <property type="match status" value="1"/>
</dbReference>
<evidence type="ECO:0000256" key="14">
    <source>
        <dbReference type="ARBA" id="ARBA00022679"/>
    </source>
</evidence>
<dbReference type="PROSITE" id="PS50271">
    <property type="entry name" value="ZF_UBP"/>
    <property type="match status" value="1"/>
</dbReference>
<dbReference type="PROSITE" id="PS50114">
    <property type="entry name" value="GATA_ZN_FINGER_2"/>
    <property type="match status" value="2"/>
</dbReference>
<evidence type="ECO:0000256" key="3">
    <source>
        <dbReference type="ARBA" id="ARBA00004123"/>
    </source>
</evidence>
<dbReference type="InterPro" id="IPR000286">
    <property type="entry name" value="HDACs"/>
</dbReference>
<dbReference type="GO" id="GO:0005813">
    <property type="term" value="C:centrosome"/>
    <property type="evidence" value="ECO:0007669"/>
    <property type="project" value="UniProtKB-SubCell"/>
</dbReference>
<feature type="region of interest" description="Disordered" evidence="36">
    <location>
        <begin position="259"/>
        <end position="281"/>
    </location>
</feature>
<dbReference type="SMART" id="SM00290">
    <property type="entry name" value="ZnF_UBP"/>
    <property type="match status" value="1"/>
</dbReference>
<dbReference type="CDD" id="cd00202">
    <property type="entry name" value="ZnF_GATA"/>
    <property type="match status" value="1"/>
</dbReference>
<evidence type="ECO:0000256" key="11">
    <source>
        <dbReference type="ARBA" id="ARBA00022490"/>
    </source>
</evidence>
<dbReference type="Proteomes" id="UP001214576">
    <property type="component" value="Unassembled WGS sequence"/>
</dbReference>
<dbReference type="SUPFAM" id="SSF52768">
    <property type="entry name" value="Arginase/deacetylase"/>
    <property type="match status" value="2"/>
</dbReference>
<feature type="compositionally biased region" description="Basic residues" evidence="36">
    <location>
        <begin position="455"/>
        <end position="468"/>
    </location>
</feature>
<gene>
    <name evidence="39" type="ORF">MG293_005656</name>
</gene>
<keyword evidence="17 35" id="KW-0863">Zinc-finger</keyword>
<comment type="pathway">
    <text evidence="8">Protein modification; protein ubiquitination.</text>
</comment>
<dbReference type="GO" id="GO:0008270">
    <property type="term" value="F:zinc ion binding"/>
    <property type="evidence" value="ECO:0007669"/>
    <property type="project" value="UniProtKB-KW"/>
</dbReference>
<evidence type="ECO:0000256" key="29">
    <source>
        <dbReference type="ARBA" id="ARBA00023242"/>
    </source>
</evidence>
<keyword evidence="24" id="KW-0238">DNA-binding</keyword>
<keyword evidence="14" id="KW-0808">Transferase</keyword>
<dbReference type="InterPro" id="IPR037138">
    <property type="entry name" value="His_deacetylse_dom_sf"/>
</dbReference>
<feature type="compositionally biased region" description="Polar residues" evidence="36">
    <location>
        <begin position="535"/>
        <end position="544"/>
    </location>
</feature>
<dbReference type="GO" id="GO:0040029">
    <property type="term" value="P:epigenetic regulation of gene expression"/>
    <property type="evidence" value="ECO:0007669"/>
    <property type="project" value="TreeGrafter"/>
</dbReference>
<dbReference type="Gene3D" id="3.30.40.10">
    <property type="entry name" value="Zinc/RING finger domain, C3HC4 (zinc finger)"/>
    <property type="match status" value="1"/>
</dbReference>
<evidence type="ECO:0000313" key="40">
    <source>
        <dbReference type="Proteomes" id="UP001214576"/>
    </source>
</evidence>
<dbReference type="InterPro" id="IPR000679">
    <property type="entry name" value="Znf_GATA"/>
</dbReference>
<dbReference type="FunFam" id="3.40.800.20:FF:000005">
    <property type="entry name" value="histone deacetylase 6"/>
    <property type="match status" value="2"/>
</dbReference>
<keyword evidence="40" id="KW-1185">Reference proteome</keyword>
<feature type="domain" description="GATA-type" evidence="37">
    <location>
        <begin position="348"/>
        <end position="403"/>
    </location>
</feature>
<evidence type="ECO:0000256" key="28">
    <source>
        <dbReference type="ARBA" id="ARBA00023212"/>
    </source>
</evidence>
<evidence type="ECO:0000256" key="27">
    <source>
        <dbReference type="ARBA" id="ARBA00023203"/>
    </source>
</evidence>
<evidence type="ECO:0000259" key="38">
    <source>
        <dbReference type="PROSITE" id="PS50271"/>
    </source>
</evidence>
<dbReference type="GO" id="GO:0016740">
    <property type="term" value="F:transferase activity"/>
    <property type="evidence" value="ECO:0007669"/>
    <property type="project" value="UniProtKB-KW"/>
</dbReference>
<comment type="subcellular location">
    <subcellularLocation>
        <location evidence="7">Cell projection</location>
        <location evidence="7">Axon</location>
    </subcellularLocation>
    <subcellularLocation>
        <location evidence="4">Cell projection</location>
        <location evidence="4">Dendrite</location>
    </subcellularLocation>
    <subcellularLocation>
        <location evidence="2">Cytoplasm</location>
        <location evidence="2">Cytoskeleton</location>
        <location evidence="2">Cilium basal body</location>
    </subcellularLocation>
    <subcellularLocation>
        <location evidence="5">Cytoplasm</location>
        <location evidence="5">Cytoskeleton</location>
        <location evidence="5">Microtubule organizing center</location>
        <location evidence="5">Centrosome</location>
    </subcellularLocation>
    <subcellularLocation>
        <location evidence="3">Nucleus</location>
    </subcellularLocation>
    <subcellularLocation>
        <location evidence="6">Perikaryon</location>
    </subcellularLocation>
</comment>
<keyword evidence="21" id="KW-0832">Ubl conjugation</keyword>
<dbReference type="GO" id="GO:0051130">
    <property type="term" value="P:positive regulation of cellular component organization"/>
    <property type="evidence" value="ECO:0007669"/>
    <property type="project" value="UniProtKB-ARBA"/>
</dbReference>
<evidence type="ECO:0000256" key="22">
    <source>
        <dbReference type="ARBA" id="ARBA00022853"/>
    </source>
</evidence>
<keyword evidence="28" id="KW-0206">Cytoskeleton</keyword>
<feature type="compositionally biased region" description="Polar residues" evidence="36">
    <location>
        <begin position="1442"/>
        <end position="1453"/>
    </location>
</feature>
<evidence type="ECO:0000256" key="32">
    <source>
        <dbReference type="ARBA" id="ARBA00050910"/>
    </source>
</evidence>
<name>A0AAD4UKJ8_OVIAM</name>
<comment type="caution">
    <text evidence="39">The sequence shown here is derived from an EMBL/GenBank/DDBJ whole genome shotgun (WGS) entry which is preliminary data.</text>
</comment>
<evidence type="ECO:0000256" key="9">
    <source>
        <dbReference type="ARBA" id="ARBA00007738"/>
    </source>
</evidence>
<dbReference type="SMART" id="SM00401">
    <property type="entry name" value="ZnF_GATA"/>
    <property type="match status" value="2"/>
</dbReference>
<keyword evidence="13" id="KW-0597">Phosphoprotein</keyword>
<feature type="compositionally biased region" description="Basic and acidic residues" evidence="36">
    <location>
        <begin position="519"/>
        <end position="530"/>
    </location>
</feature>
<evidence type="ECO:0000256" key="23">
    <source>
        <dbReference type="ARBA" id="ARBA00023015"/>
    </source>
</evidence>
<keyword evidence="20" id="KW-0862">Zinc</keyword>
<dbReference type="PRINTS" id="PR00619">
    <property type="entry name" value="GATAZNFINGER"/>
</dbReference>
<dbReference type="FunFam" id="3.30.50.10:FF:000001">
    <property type="entry name" value="GATA transcription factor (GATAd)"/>
    <property type="match status" value="1"/>
</dbReference>
<keyword evidence="12" id="KW-0678">Repressor</keyword>
<accession>A0AAD4UKJ8</accession>
<dbReference type="GO" id="GO:0004407">
    <property type="term" value="F:histone deacetylase activity"/>
    <property type="evidence" value="ECO:0007669"/>
    <property type="project" value="TreeGrafter"/>
</dbReference>
<dbReference type="PANTHER" id="PTHR10625">
    <property type="entry name" value="HISTONE DEACETYLASE HDAC1-RELATED"/>
    <property type="match status" value="1"/>
</dbReference>
<evidence type="ECO:0000256" key="21">
    <source>
        <dbReference type="ARBA" id="ARBA00022843"/>
    </source>
</evidence>
<comment type="catalytic activity">
    <reaction evidence="32">
        <text>N(6)-acetyl-L-lysyl-[alpha-tubulin] + H2O = L-lysyl-[alpha-tubulin] + acetate</text>
        <dbReference type="Rhea" id="RHEA:21548"/>
        <dbReference type="Rhea" id="RHEA-COMP:11278"/>
        <dbReference type="Rhea" id="RHEA-COMP:11279"/>
        <dbReference type="ChEBI" id="CHEBI:15377"/>
        <dbReference type="ChEBI" id="CHEBI:29969"/>
        <dbReference type="ChEBI" id="CHEBI:30089"/>
        <dbReference type="ChEBI" id="CHEBI:61930"/>
    </reaction>
    <physiologicalReaction direction="left-to-right" evidence="32">
        <dbReference type="Rhea" id="RHEA:21549"/>
    </physiologicalReaction>
</comment>
<evidence type="ECO:0000256" key="36">
    <source>
        <dbReference type="SAM" id="MobiDB-lite"/>
    </source>
</evidence>
<evidence type="ECO:0000256" key="33">
    <source>
        <dbReference type="ARBA" id="ARBA00068733"/>
    </source>
</evidence>
<keyword evidence="27" id="KW-0009">Actin-binding</keyword>
<dbReference type="GO" id="GO:0006950">
    <property type="term" value="P:response to stress"/>
    <property type="evidence" value="ECO:0007669"/>
    <property type="project" value="UniProtKB-ARBA"/>
</dbReference>
<evidence type="ECO:0000256" key="16">
    <source>
        <dbReference type="ARBA" id="ARBA00022737"/>
    </source>
</evidence>
<feature type="domain" description="UBP-type" evidence="38">
    <location>
        <begin position="1560"/>
        <end position="1658"/>
    </location>
</feature>
<dbReference type="SUPFAM" id="SSF57850">
    <property type="entry name" value="RING/U-box"/>
    <property type="match status" value="1"/>
</dbReference>
<dbReference type="InterPro" id="IPR013083">
    <property type="entry name" value="Znf_RING/FYVE/PHD"/>
</dbReference>
<keyword evidence="26" id="KW-0804">Transcription</keyword>
<feature type="region of interest" description="Disordered" evidence="36">
    <location>
        <begin position="447"/>
        <end position="481"/>
    </location>
</feature>
<evidence type="ECO:0000256" key="1">
    <source>
        <dbReference type="ARBA" id="ARBA00001947"/>
    </source>
</evidence>
<keyword evidence="23" id="KW-0805">Transcription regulation</keyword>
<dbReference type="PANTHER" id="PTHR10625:SF21">
    <property type="entry name" value="HISTONE DEACETYLASE 6"/>
    <property type="match status" value="1"/>
</dbReference>